<evidence type="ECO:0000259" key="10">
    <source>
        <dbReference type="PROSITE" id="PS50928"/>
    </source>
</evidence>
<dbReference type="InterPro" id="IPR043429">
    <property type="entry name" value="ArtM/GltK/GlnP/TcyL/YhdX-like"/>
</dbReference>
<dbReference type="NCBIfam" id="TIGR01726">
    <property type="entry name" value="HEQRo_perm_3TM"/>
    <property type="match status" value="1"/>
</dbReference>
<dbReference type="InterPro" id="IPR000515">
    <property type="entry name" value="MetI-like"/>
</dbReference>
<keyword evidence="6" id="KW-0029">Amino-acid transport</keyword>
<dbReference type="GO" id="GO:0022857">
    <property type="term" value="F:transmembrane transporter activity"/>
    <property type="evidence" value="ECO:0007669"/>
    <property type="project" value="InterPro"/>
</dbReference>
<evidence type="ECO:0000256" key="7">
    <source>
        <dbReference type="ARBA" id="ARBA00022989"/>
    </source>
</evidence>
<comment type="caution">
    <text evidence="11">The sequence shown here is derived from an EMBL/GenBank/DDBJ whole genome shotgun (WGS) entry which is preliminary data.</text>
</comment>
<feature type="transmembrane region" description="Helical" evidence="9">
    <location>
        <begin position="52"/>
        <end position="75"/>
    </location>
</feature>
<evidence type="ECO:0000256" key="5">
    <source>
        <dbReference type="ARBA" id="ARBA00022692"/>
    </source>
</evidence>
<comment type="similarity">
    <text evidence="2">Belongs to the binding-protein-dependent transport system permease family. HisMQ subfamily.</text>
</comment>
<dbReference type="CDD" id="cd06261">
    <property type="entry name" value="TM_PBP2"/>
    <property type="match status" value="1"/>
</dbReference>
<dbReference type="Proteomes" id="UP000279859">
    <property type="component" value="Unassembled WGS sequence"/>
</dbReference>
<keyword evidence="5 9" id="KW-0812">Transmembrane</keyword>
<dbReference type="PROSITE" id="PS50928">
    <property type="entry name" value="ABC_TM1"/>
    <property type="match status" value="1"/>
</dbReference>
<dbReference type="OrthoDB" id="92598at2"/>
<evidence type="ECO:0000256" key="1">
    <source>
        <dbReference type="ARBA" id="ARBA00004651"/>
    </source>
</evidence>
<keyword evidence="4" id="KW-1003">Cell membrane</keyword>
<evidence type="ECO:0000256" key="8">
    <source>
        <dbReference type="ARBA" id="ARBA00023136"/>
    </source>
</evidence>
<evidence type="ECO:0000256" key="2">
    <source>
        <dbReference type="ARBA" id="ARBA00010072"/>
    </source>
</evidence>
<accession>A0A3M8LPF4</accession>
<dbReference type="GO" id="GO:0006865">
    <property type="term" value="P:amino acid transport"/>
    <property type="evidence" value="ECO:0007669"/>
    <property type="project" value="UniProtKB-KW"/>
</dbReference>
<evidence type="ECO:0000256" key="4">
    <source>
        <dbReference type="ARBA" id="ARBA00022475"/>
    </source>
</evidence>
<dbReference type="SUPFAM" id="SSF161098">
    <property type="entry name" value="MetI-like"/>
    <property type="match status" value="1"/>
</dbReference>
<keyword evidence="12" id="KW-1185">Reference proteome</keyword>
<sequence>MGWAGIWESRELLLLGFWFTVILTVVTIITSTVLGFIVALGRTAHIPILGPILRGYLELFRGTPLLIQILFIYFGSAYLNFTGVTVFAAIVIAMTLYYGAYVSEIFRAGFESVPYGQQEAGRSLGLSRFHVIRDVIVPQTVTIVRPPLVGQYISLVKGTALASVIGYADLVRQGQGIIDRIGSPFAVFLVVAALYFVISYPMSLIERHLEKRTLQA</sequence>
<protein>
    <submittedName>
        <fullName evidence="11">Amino acid ABC transporter permease</fullName>
    </submittedName>
</protein>
<dbReference type="Pfam" id="PF00528">
    <property type="entry name" value="BPD_transp_1"/>
    <property type="match status" value="1"/>
</dbReference>
<evidence type="ECO:0000313" key="11">
    <source>
        <dbReference type="EMBL" id="RNE67225.1"/>
    </source>
</evidence>
<reference evidence="11 12" key="1">
    <citation type="submission" date="2018-11" db="EMBL/GenBank/DDBJ databases">
        <title>Cryobacterium sp. nov., isolated from rhizosphere soil of lettuce.</title>
        <authorList>
            <person name="Wang Y."/>
        </authorList>
    </citation>
    <scope>NUCLEOTIDE SEQUENCE [LARGE SCALE GENOMIC DNA]</scope>
    <source>
        <strain evidence="11 12">NEAU-85</strain>
    </source>
</reference>
<keyword evidence="7 9" id="KW-1133">Transmembrane helix</keyword>
<evidence type="ECO:0000313" key="12">
    <source>
        <dbReference type="Proteomes" id="UP000279859"/>
    </source>
</evidence>
<dbReference type="EMBL" id="RDSR01000001">
    <property type="protein sequence ID" value="RNE67225.1"/>
    <property type="molecule type" value="Genomic_DNA"/>
</dbReference>
<feature type="domain" description="ABC transmembrane type-1" evidence="10">
    <location>
        <begin position="17"/>
        <end position="206"/>
    </location>
</feature>
<name>A0A3M8LPF4_9MICO</name>
<dbReference type="Gene3D" id="1.10.3720.10">
    <property type="entry name" value="MetI-like"/>
    <property type="match status" value="1"/>
</dbReference>
<dbReference type="InterPro" id="IPR010065">
    <property type="entry name" value="AA_ABC_transptr_permease_3TM"/>
</dbReference>
<feature type="transmembrane region" description="Helical" evidence="9">
    <location>
        <begin position="181"/>
        <end position="202"/>
    </location>
</feature>
<feature type="transmembrane region" description="Helical" evidence="9">
    <location>
        <begin position="81"/>
        <end position="100"/>
    </location>
</feature>
<dbReference type="AlphaFoldDB" id="A0A3M8LPF4"/>
<gene>
    <name evidence="11" type="ORF">EEJ31_00095</name>
</gene>
<dbReference type="RefSeq" id="WP_123044257.1">
    <property type="nucleotide sequence ID" value="NZ_RDSR01000001.1"/>
</dbReference>
<evidence type="ECO:0000256" key="6">
    <source>
        <dbReference type="ARBA" id="ARBA00022970"/>
    </source>
</evidence>
<keyword evidence="3 9" id="KW-0813">Transport</keyword>
<comment type="subcellular location">
    <subcellularLocation>
        <location evidence="1 9">Cell membrane</location>
        <topology evidence="1 9">Multi-pass membrane protein</topology>
    </subcellularLocation>
</comment>
<proteinExistence type="inferred from homology"/>
<keyword evidence="8 9" id="KW-0472">Membrane</keyword>
<dbReference type="PANTHER" id="PTHR30614:SF20">
    <property type="entry name" value="GLUTAMINE TRANSPORT SYSTEM PERMEASE PROTEIN GLNP"/>
    <property type="match status" value="1"/>
</dbReference>
<dbReference type="InterPro" id="IPR035906">
    <property type="entry name" value="MetI-like_sf"/>
</dbReference>
<evidence type="ECO:0000256" key="9">
    <source>
        <dbReference type="RuleBase" id="RU363032"/>
    </source>
</evidence>
<evidence type="ECO:0000256" key="3">
    <source>
        <dbReference type="ARBA" id="ARBA00022448"/>
    </source>
</evidence>
<dbReference type="GO" id="GO:0043190">
    <property type="term" value="C:ATP-binding cassette (ABC) transporter complex"/>
    <property type="evidence" value="ECO:0007669"/>
    <property type="project" value="InterPro"/>
</dbReference>
<feature type="transmembrane region" description="Helical" evidence="9">
    <location>
        <begin position="12"/>
        <end position="40"/>
    </location>
</feature>
<organism evidence="11 12">
    <name type="scientific">Cryobacterium tepidiphilum</name>
    <dbReference type="NCBI Taxonomy" id="2486026"/>
    <lineage>
        <taxon>Bacteria</taxon>
        <taxon>Bacillati</taxon>
        <taxon>Actinomycetota</taxon>
        <taxon>Actinomycetes</taxon>
        <taxon>Micrococcales</taxon>
        <taxon>Microbacteriaceae</taxon>
        <taxon>Cryobacterium</taxon>
    </lineage>
</organism>
<dbReference type="PANTHER" id="PTHR30614">
    <property type="entry name" value="MEMBRANE COMPONENT OF AMINO ACID ABC TRANSPORTER"/>
    <property type="match status" value="1"/>
</dbReference>